<dbReference type="RefSeq" id="WP_035115680.1">
    <property type="nucleotide sequence ID" value="NZ_CP047046.1"/>
</dbReference>
<dbReference type="GeneID" id="300553267"/>
<evidence type="ECO:0000313" key="2">
    <source>
        <dbReference type="Proteomes" id="UP000030145"/>
    </source>
</evidence>
<sequence length="91" mass="10577">MLTQGQDNTAEFLESSSVTPVILTGPECDVYFYMPGFMLVAQPWITESELAEFWYRWTHIDEPVAPEGRRFRFGMLHKRDGVYRLTSTIVI</sequence>
<organism evidence="1 2">
    <name type="scientific">Corynebacterium auriscanis</name>
    <dbReference type="NCBI Taxonomy" id="99807"/>
    <lineage>
        <taxon>Bacteria</taxon>
        <taxon>Bacillati</taxon>
        <taxon>Actinomycetota</taxon>
        <taxon>Actinomycetes</taxon>
        <taxon>Mycobacteriales</taxon>
        <taxon>Corynebacteriaceae</taxon>
        <taxon>Corynebacterium</taxon>
    </lineage>
</organism>
<name>A0A0A2DJN7_9CORY</name>
<dbReference type="Proteomes" id="UP000030145">
    <property type="component" value="Unassembled WGS sequence"/>
</dbReference>
<proteinExistence type="predicted"/>
<gene>
    <name evidence="1" type="ORF">MA47_09495</name>
</gene>
<protein>
    <submittedName>
        <fullName evidence="1">Uncharacterized protein</fullName>
    </submittedName>
</protein>
<evidence type="ECO:0000313" key="1">
    <source>
        <dbReference type="EMBL" id="KGM18129.1"/>
    </source>
</evidence>
<reference evidence="1 2" key="1">
    <citation type="submission" date="2014-10" db="EMBL/GenBank/DDBJ databases">
        <title>Whole Genome sequence of Corynebacterium auriscanis strain CIP 106629.</title>
        <authorList>
            <person name="Hassan S.S."/>
            <person name="Jamal S.B."/>
            <person name="Tiwari S."/>
            <person name="Oliveira L.D.C."/>
            <person name="Souza F."/>
            <person name="Mariano D.C."/>
            <person name="Almeida S."/>
            <person name="Dorella F."/>
            <person name="Pereira F."/>
            <person name="Carvalho A."/>
            <person name="Leal C.A."/>
            <person name="Soares S.D.C."/>
            <person name="Figueiredo H.C."/>
            <person name="Silva A."/>
            <person name="Azevedo V.A."/>
        </authorList>
    </citation>
    <scope>NUCLEOTIDE SEQUENCE [LARGE SCALE GENOMIC DNA]</scope>
    <source>
        <strain evidence="1 2">CIP 106629</strain>
    </source>
</reference>
<keyword evidence="2" id="KW-1185">Reference proteome</keyword>
<comment type="caution">
    <text evidence="1">The sequence shown here is derived from an EMBL/GenBank/DDBJ whole genome shotgun (WGS) entry which is preliminary data.</text>
</comment>
<dbReference type="AlphaFoldDB" id="A0A0A2DJN7"/>
<dbReference type="EMBL" id="JRVJ01000021">
    <property type="protein sequence ID" value="KGM18129.1"/>
    <property type="molecule type" value="Genomic_DNA"/>
</dbReference>
<accession>A0A0A2DJN7</accession>